<name>A0ABP8RF04_9PSEU</name>
<dbReference type="EMBL" id="BAABGT010000007">
    <property type="protein sequence ID" value="GAA4536844.1"/>
    <property type="molecule type" value="Genomic_DNA"/>
</dbReference>
<comment type="caution">
    <text evidence="1">The sequence shown here is derived from an EMBL/GenBank/DDBJ whole genome shotgun (WGS) entry which is preliminary data.</text>
</comment>
<gene>
    <name evidence="1" type="ORF">GCM10023175_04240</name>
</gene>
<keyword evidence="2" id="KW-1185">Reference proteome</keyword>
<organism evidence="1 2">
    <name type="scientific">Pseudonocardia xishanensis</name>
    <dbReference type="NCBI Taxonomy" id="630995"/>
    <lineage>
        <taxon>Bacteria</taxon>
        <taxon>Bacillati</taxon>
        <taxon>Actinomycetota</taxon>
        <taxon>Actinomycetes</taxon>
        <taxon>Pseudonocardiales</taxon>
        <taxon>Pseudonocardiaceae</taxon>
        <taxon>Pseudonocardia</taxon>
    </lineage>
</organism>
<reference evidence="2" key="1">
    <citation type="journal article" date="2019" name="Int. J. Syst. Evol. Microbiol.">
        <title>The Global Catalogue of Microorganisms (GCM) 10K type strain sequencing project: providing services to taxonomists for standard genome sequencing and annotation.</title>
        <authorList>
            <consortium name="The Broad Institute Genomics Platform"/>
            <consortium name="The Broad Institute Genome Sequencing Center for Infectious Disease"/>
            <person name="Wu L."/>
            <person name="Ma J."/>
        </authorList>
    </citation>
    <scope>NUCLEOTIDE SEQUENCE [LARGE SCALE GENOMIC DNA]</scope>
    <source>
        <strain evidence="2">JCM 17906</strain>
    </source>
</reference>
<dbReference type="Proteomes" id="UP001501598">
    <property type="component" value="Unassembled WGS sequence"/>
</dbReference>
<proteinExistence type="predicted"/>
<evidence type="ECO:0000313" key="2">
    <source>
        <dbReference type="Proteomes" id="UP001501598"/>
    </source>
</evidence>
<accession>A0ABP8RF04</accession>
<protein>
    <submittedName>
        <fullName evidence="1">Uncharacterized protein</fullName>
    </submittedName>
</protein>
<sequence>MPGAGGLEAAIPYLTRAYEHRSTLRFLRHVYDKGGSKDLRIAGEVLALGKAPEPATVVLRSRS</sequence>
<evidence type="ECO:0000313" key="1">
    <source>
        <dbReference type="EMBL" id="GAA4536844.1"/>
    </source>
</evidence>